<dbReference type="SFLD" id="SFLDS00003">
    <property type="entry name" value="Haloacid_Dehalogenase"/>
    <property type="match status" value="1"/>
</dbReference>
<dbReference type="RefSeq" id="WP_089136009.1">
    <property type="nucleotide sequence ID" value="NZ_BCMG01000001.1"/>
</dbReference>
<dbReference type="CDD" id="cd07518">
    <property type="entry name" value="HAD_YbiV-Like"/>
    <property type="match status" value="1"/>
</dbReference>
<dbReference type="GO" id="GO:0000287">
    <property type="term" value="F:magnesium ion binding"/>
    <property type="evidence" value="ECO:0007669"/>
    <property type="project" value="TreeGrafter"/>
</dbReference>
<dbReference type="GO" id="GO:0016791">
    <property type="term" value="F:phosphatase activity"/>
    <property type="evidence" value="ECO:0007669"/>
    <property type="project" value="UniProtKB-ARBA"/>
</dbReference>
<dbReference type="OrthoDB" id="9814970at2"/>
<dbReference type="InterPro" id="IPR006379">
    <property type="entry name" value="HAD-SF_hydro_IIB"/>
</dbReference>
<dbReference type="InterPro" id="IPR036412">
    <property type="entry name" value="HAD-like_sf"/>
</dbReference>
<reference evidence="1 2" key="1">
    <citation type="submission" date="2015-11" db="EMBL/GenBank/DDBJ databases">
        <title>Draft genome sequences of new species of the genus Lactobacillus isolated from orchardgrass silage.</title>
        <authorList>
            <person name="Tohno M."/>
            <person name="Tanizawa Y."/>
            <person name="Arita M."/>
        </authorList>
    </citation>
    <scope>NUCLEOTIDE SEQUENCE [LARGE SCALE GENOMIC DNA]</scope>
    <source>
        <strain evidence="1 2">IWT126</strain>
    </source>
</reference>
<dbReference type="SFLD" id="SFLDG01140">
    <property type="entry name" value="C2.B:_Phosphomannomutase_and_P"/>
    <property type="match status" value="1"/>
</dbReference>
<protein>
    <submittedName>
        <fullName evidence="1">Haloacid dehalogenase</fullName>
    </submittedName>
</protein>
<dbReference type="InterPro" id="IPR023214">
    <property type="entry name" value="HAD_sf"/>
</dbReference>
<dbReference type="InterPro" id="IPR000150">
    <property type="entry name" value="Cof"/>
</dbReference>
<dbReference type="EMBL" id="BCMG01000001">
    <property type="protein sequence ID" value="GAT17874.1"/>
    <property type="molecule type" value="Genomic_DNA"/>
</dbReference>
<dbReference type="AlphaFoldDB" id="A0A1Z5H4M0"/>
<comment type="caution">
    <text evidence="1">The sequence shown here is derived from an EMBL/GenBank/DDBJ whole genome shotgun (WGS) entry which is preliminary data.</text>
</comment>
<evidence type="ECO:0000313" key="2">
    <source>
        <dbReference type="Proteomes" id="UP000198402"/>
    </source>
</evidence>
<name>A0A1Z5H4M0_9LACO</name>
<proteinExistence type="predicted"/>
<dbReference type="PANTHER" id="PTHR10000">
    <property type="entry name" value="PHOSPHOSERINE PHOSPHATASE"/>
    <property type="match status" value="1"/>
</dbReference>
<dbReference type="PROSITE" id="PS01229">
    <property type="entry name" value="COF_2"/>
    <property type="match status" value="1"/>
</dbReference>
<sequence>MAIKLIAADMDGTFLNDHSDYDRPRFQRLLTTMQAQKVRFVVASGNQYPHLPQYFTGLTGDITYLTEDGAHIVSNGQTISEDVIPHTLLKAFLNWMSSQPLFKHAWVLFSGRQAAWTEILPVAKRFKQSSYFYGNLTHVMDLAEVTDAIYKIDITWPAFDVSAQEALVNQAFKGQLRATSSGLGGIDVILPHVNKAYGLAKLQHQWQIDYSETLAFGDSGNDVEMLQKARYGYVMKNAPESVKQQVDLITPLTNNDSGVLAVMEDFLKSR</sequence>
<dbReference type="PANTHER" id="PTHR10000:SF53">
    <property type="entry name" value="5-AMINO-6-(5-PHOSPHO-D-RIBITYLAMINO)URACIL PHOSPHATASE YBJI-RELATED"/>
    <property type="match status" value="1"/>
</dbReference>
<dbReference type="SUPFAM" id="SSF56784">
    <property type="entry name" value="HAD-like"/>
    <property type="match status" value="1"/>
</dbReference>
<dbReference type="Proteomes" id="UP000198402">
    <property type="component" value="Unassembled WGS sequence"/>
</dbReference>
<dbReference type="STRING" id="1302250.GCA_001313225_00188"/>
<dbReference type="NCBIfam" id="TIGR01484">
    <property type="entry name" value="HAD-SF-IIB"/>
    <property type="match status" value="1"/>
</dbReference>
<dbReference type="Pfam" id="PF08282">
    <property type="entry name" value="Hydrolase_3"/>
    <property type="match status" value="1"/>
</dbReference>
<organism evidence="1 2">
    <name type="scientific">Secundilactobacillus silagei JCM 19001</name>
    <dbReference type="NCBI Taxonomy" id="1302250"/>
    <lineage>
        <taxon>Bacteria</taxon>
        <taxon>Bacillati</taxon>
        <taxon>Bacillota</taxon>
        <taxon>Bacilli</taxon>
        <taxon>Lactobacillales</taxon>
        <taxon>Lactobacillaceae</taxon>
        <taxon>Secundilactobacillus</taxon>
    </lineage>
</organism>
<dbReference type="GO" id="GO:0005829">
    <property type="term" value="C:cytosol"/>
    <property type="evidence" value="ECO:0007669"/>
    <property type="project" value="TreeGrafter"/>
</dbReference>
<dbReference type="Gene3D" id="3.40.50.1000">
    <property type="entry name" value="HAD superfamily/HAD-like"/>
    <property type="match status" value="1"/>
</dbReference>
<dbReference type="Gene3D" id="3.30.1240.10">
    <property type="match status" value="1"/>
</dbReference>
<dbReference type="NCBIfam" id="TIGR00099">
    <property type="entry name" value="Cof-subfamily"/>
    <property type="match status" value="1"/>
</dbReference>
<accession>A0A1Z5H4M0</accession>
<keyword evidence="2" id="KW-1185">Reference proteome</keyword>
<evidence type="ECO:0000313" key="1">
    <source>
        <dbReference type="EMBL" id="GAT17874.1"/>
    </source>
</evidence>
<gene>
    <name evidence="1" type="primary">cof_1</name>
    <name evidence="1" type="ORF">IWT126_00131</name>
</gene>